<accession>A0AAE1INX8</accession>
<dbReference type="Pfam" id="PF03732">
    <property type="entry name" value="Retrotrans_gag"/>
    <property type="match status" value="1"/>
</dbReference>
<dbReference type="Proteomes" id="UP001293593">
    <property type="component" value="Unassembled WGS sequence"/>
</dbReference>
<dbReference type="EMBL" id="JAWXYG010000016">
    <property type="protein sequence ID" value="KAK4253307.1"/>
    <property type="molecule type" value="Genomic_DNA"/>
</dbReference>
<gene>
    <name evidence="2" type="ORF">QN277_010630</name>
</gene>
<protein>
    <recommendedName>
        <fullName evidence="1">Retrotransposon gag domain-containing protein</fullName>
    </recommendedName>
</protein>
<evidence type="ECO:0000313" key="3">
    <source>
        <dbReference type="Proteomes" id="UP001293593"/>
    </source>
</evidence>
<organism evidence="2 3">
    <name type="scientific">Acacia crassicarpa</name>
    <name type="common">northern wattle</name>
    <dbReference type="NCBI Taxonomy" id="499986"/>
    <lineage>
        <taxon>Eukaryota</taxon>
        <taxon>Viridiplantae</taxon>
        <taxon>Streptophyta</taxon>
        <taxon>Embryophyta</taxon>
        <taxon>Tracheophyta</taxon>
        <taxon>Spermatophyta</taxon>
        <taxon>Magnoliopsida</taxon>
        <taxon>eudicotyledons</taxon>
        <taxon>Gunneridae</taxon>
        <taxon>Pentapetalae</taxon>
        <taxon>rosids</taxon>
        <taxon>fabids</taxon>
        <taxon>Fabales</taxon>
        <taxon>Fabaceae</taxon>
        <taxon>Caesalpinioideae</taxon>
        <taxon>mimosoid clade</taxon>
        <taxon>Acacieae</taxon>
        <taxon>Acacia</taxon>
    </lineage>
</organism>
<feature type="domain" description="Retrotransposon gag" evidence="1">
    <location>
        <begin position="122"/>
        <end position="211"/>
    </location>
</feature>
<sequence length="235" mass="27617">MEEERFQIIEQRLHTMNTTFEQRLHTMDNTLQGLLEGFNTGMASLQQEMQEFSAAGQNGLRNYDHHQERYQDRRQGQPQYHKPTQFTKMEFPRYSGDDILTWLLKCERFFELDDTPEESKVKMASLNLDDKTFQWHRALERRLRNRLPSWDEYAVLLQDNFGPAFENPMSDLTHLPQTGSLIDYNAEFDFIAAKLDIAEDYLVGAYVSALKPELAGPVQMFKPRTLTKARQLARM</sequence>
<comment type="caution">
    <text evidence="2">The sequence shown here is derived from an EMBL/GenBank/DDBJ whole genome shotgun (WGS) entry which is preliminary data.</text>
</comment>
<reference evidence="2" key="1">
    <citation type="submission" date="2023-10" db="EMBL/GenBank/DDBJ databases">
        <title>Chromosome-level genome of the transformable northern wattle, Acacia crassicarpa.</title>
        <authorList>
            <person name="Massaro I."/>
            <person name="Sinha N.R."/>
            <person name="Poethig S."/>
            <person name="Leichty A.R."/>
        </authorList>
    </citation>
    <scope>NUCLEOTIDE SEQUENCE</scope>
    <source>
        <strain evidence="2">Acra3RX</strain>
        <tissue evidence="2">Leaf</tissue>
    </source>
</reference>
<name>A0AAE1INX8_9FABA</name>
<evidence type="ECO:0000259" key="1">
    <source>
        <dbReference type="Pfam" id="PF03732"/>
    </source>
</evidence>
<proteinExistence type="predicted"/>
<evidence type="ECO:0000313" key="2">
    <source>
        <dbReference type="EMBL" id="KAK4253307.1"/>
    </source>
</evidence>
<dbReference type="InterPro" id="IPR005162">
    <property type="entry name" value="Retrotrans_gag_dom"/>
</dbReference>
<keyword evidence="3" id="KW-1185">Reference proteome</keyword>
<dbReference type="AlphaFoldDB" id="A0AAE1INX8"/>